<gene>
    <name evidence="1" type="ORF">QD47_27345</name>
</gene>
<dbReference type="PATRIC" id="fig|159743.3.peg.6091"/>
<comment type="caution">
    <text evidence="1">The sequence shown here is derived from an EMBL/GenBank/DDBJ whole genome shotgun (WGS) entry which is preliminary data.</text>
</comment>
<keyword evidence="2" id="KW-1185">Reference proteome</keyword>
<dbReference type="Proteomes" id="UP000032534">
    <property type="component" value="Unassembled WGS sequence"/>
</dbReference>
<proteinExistence type="predicted"/>
<reference evidence="1 2" key="1">
    <citation type="submission" date="2014-11" db="EMBL/GenBank/DDBJ databases">
        <title>Draft Genome Sequences of Paenibacillus polymyxa NRRL B-30509 and Paenibacillus terrae NRRL B-30644, Strains from a Poultry Environment that Produce Tridecaptin A and Paenicidins.</title>
        <authorList>
            <person name="van Belkum M.J."/>
            <person name="Lohans C.T."/>
            <person name="Vederas J.C."/>
        </authorList>
    </citation>
    <scope>NUCLEOTIDE SEQUENCE [LARGE SCALE GENOMIC DNA]</scope>
    <source>
        <strain evidence="1 2">NRRL B-30644</strain>
    </source>
</reference>
<accession>A0A0D7WV36</accession>
<dbReference type="OrthoDB" id="893152at2"/>
<name>A0A0D7WV36_9BACL</name>
<sequence>MVISNEEIKLFWNNELIRYTKDDLRKFKFSEDTIQFLCAVGLPDKKLSSKIIFKEFFDADHFKEIIINNDIFIIIGKHTDVDTSLIVKLDTMELYTTRDLSKIVFINSNIKNYLVFEQLYRTQSSKIKEPFDDEENLLFVKNLKTIFSGIDSKALEDGTYWDGVLFPYEIGLF</sequence>
<organism evidence="1 2">
    <name type="scientific">Paenibacillus terrae</name>
    <dbReference type="NCBI Taxonomy" id="159743"/>
    <lineage>
        <taxon>Bacteria</taxon>
        <taxon>Bacillati</taxon>
        <taxon>Bacillota</taxon>
        <taxon>Bacilli</taxon>
        <taxon>Bacillales</taxon>
        <taxon>Paenibacillaceae</taxon>
        <taxon>Paenibacillus</taxon>
    </lineage>
</organism>
<protein>
    <submittedName>
        <fullName evidence="1">Uncharacterized protein</fullName>
    </submittedName>
</protein>
<dbReference type="AlphaFoldDB" id="A0A0D7WV36"/>
<evidence type="ECO:0000313" key="2">
    <source>
        <dbReference type="Proteomes" id="UP000032534"/>
    </source>
</evidence>
<dbReference type="Pfam" id="PF14435">
    <property type="entry name" value="SUKH-4"/>
    <property type="match status" value="1"/>
</dbReference>
<evidence type="ECO:0000313" key="1">
    <source>
        <dbReference type="EMBL" id="KJD42583.1"/>
    </source>
</evidence>
<dbReference type="EMBL" id="JTHP01000106">
    <property type="protein sequence ID" value="KJD42583.1"/>
    <property type="molecule type" value="Genomic_DNA"/>
</dbReference>
<dbReference type="RefSeq" id="WP_044649086.1">
    <property type="nucleotide sequence ID" value="NZ_JTHP01000106.1"/>
</dbReference>
<dbReference type="InterPro" id="IPR025851">
    <property type="entry name" value="SUKH-4"/>
</dbReference>